<dbReference type="RefSeq" id="WP_208339874.1">
    <property type="nucleotide sequence ID" value="NZ_CAWQFN010000577.1"/>
</dbReference>
<gene>
    <name evidence="2" type="ORF">G7B40_014925</name>
</gene>
<dbReference type="PANTHER" id="PTHR22916:SF3">
    <property type="entry name" value="UDP-GLCNAC:BETAGAL BETA-1,3-N-ACETYLGLUCOSAMINYLTRANSFERASE-LIKE PROTEIN 1"/>
    <property type="match status" value="1"/>
</dbReference>
<dbReference type="Pfam" id="PF00535">
    <property type="entry name" value="Glycos_transf_2"/>
    <property type="match status" value="1"/>
</dbReference>
<dbReference type="PANTHER" id="PTHR22916">
    <property type="entry name" value="GLYCOSYLTRANSFERASE"/>
    <property type="match status" value="1"/>
</dbReference>
<dbReference type="AlphaFoldDB" id="A0AAP5I6Q7"/>
<dbReference type="CDD" id="cd00761">
    <property type="entry name" value="Glyco_tranf_GTA_type"/>
    <property type="match status" value="1"/>
</dbReference>
<evidence type="ECO:0000313" key="3">
    <source>
        <dbReference type="Proteomes" id="UP000667802"/>
    </source>
</evidence>
<dbReference type="Gene3D" id="3.90.550.10">
    <property type="entry name" value="Spore Coat Polysaccharide Biosynthesis Protein SpsA, Chain A"/>
    <property type="match status" value="1"/>
</dbReference>
<evidence type="ECO:0000259" key="1">
    <source>
        <dbReference type="Pfam" id="PF00535"/>
    </source>
</evidence>
<feature type="domain" description="Glycosyltransferase 2-like" evidence="1">
    <location>
        <begin position="119"/>
        <end position="251"/>
    </location>
</feature>
<dbReference type="InterPro" id="IPR029044">
    <property type="entry name" value="Nucleotide-diphossugar_trans"/>
</dbReference>
<organism evidence="2 3">
    <name type="scientific">Aetokthonos hydrillicola Thurmond2011</name>
    <dbReference type="NCBI Taxonomy" id="2712845"/>
    <lineage>
        <taxon>Bacteria</taxon>
        <taxon>Bacillati</taxon>
        <taxon>Cyanobacteriota</taxon>
        <taxon>Cyanophyceae</taxon>
        <taxon>Nostocales</taxon>
        <taxon>Hapalosiphonaceae</taxon>
        <taxon>Aetokthonos</taxon>
    </lineage>
</organism>
<proteinExistence type="predicted"/>
<dbReference type="InterPro" id="IPR001173">
    <property type="entry name" value="Glyco_trans_2-like"/>
</dbReference>
<sequence>MIEKNQQSQLLEMQKYLANRQSQLLQMQGEIEKDYCHLQPTQANVIHENAQQTSKHNEQCINFEKEPINIKGSDLTVDEKRLLVISRLQASKICEMLGNNPWKLISNSPYDICENPCISIIITLFNYSEYIYECLDSVSKSDIADLPGDIEILVIDDCSTDNSATLVEEYLLESNLPICLIRKLFNTGLADARNLGLKLARSPYVFILDADNWIYPNCLTVLYNSIKSSNYAAVYGEISRFDNETKKEINRISCYEWDVHKLVKQPYIDAMAMFNKDMVLKVGGYSTELIEYGWFGWDDYDLWLKLAQFNYTCKFVQKVLSAYRVHGLSMINTTNKYTVNLTKYFHIKFADLIKKYKSSDMVFGFYESQIYSSTDSQAQQRVNKSELQELHQAYAIITAMQSSKFWQLRNNWFKLKKFLGLAKDVDVKI</sequence>
<dbReference type="EMBL" id="JAALHA020000006">
    <property type="protein sequence ID" value="MDR9895846.1"/>
    <property type="molecule type" value="Genomic_DNA"/>
</dbReference>
<protein>
    <submittedName>
        <fullName evidence="2">Glycosyltransferase</fullName>
    </submittedName>
</protein>
<dbReference type="Proteomes" id="UP000667802">
    <property type="component" value="Unassembled WGS sequence"/>
</dbReference>
<evidence type="ECO:0000313" key="2">
    <source>
        <dbReference type="EMBL" id="MDR9895846.1"/>
    </source>
</evidence>
<name>A0AAP5I6Q7_9CYAN</name>
<keyword evidence="3" id="KW-1185">Reference proteome</keyword>
<comment type="caution">
    <text evidence="2">The sequence shown here is derived from an EMBL/GenBank/DDBJ whole genome shotgun (WGS) entry which is preliminary data.</text>
</comment>
<accession>A0AAP5I6Q7</accession>
<dbReference type="GO" id="GO:0016758">
    <property type="term" value="F:hexosyltransferase activity"/>
    <property type="evidence" value="ECO:0007669"/>
    <property type="project" value="UniProtKB-ARBA"/>
</dbReference>
<dbReference type="SUPFAM" id="SSF53448">
    <property type="entry name" value="Nucleotide-diphospho-sugar transferases"/>
    <property type="match status" value="1"/>
</dbReference>
<reference evidence="3" key="1">
    <citation type="journal article" date="2021" name="Science">
        <title>Hunting the eagle killer: A cyanobacterial neurotoxin causes vacuolar myelinopathy.</title>
        <authorList>
            <person name="Breinlinger S."/>
            <person name="Phillips T.J."/>
            <person name="Haram B.N."/>
            <person name="Mares J."/>
            <person name="Martinez Yerena J.A."/>
            <person name="Hrouzek P."/>
            <person name="Sobotka R."/>
            <person name="Henderson W.M."/>
            <person name="Schmieder P."/>
            <person name="Williams S.M."/>
            <person name="Lauderdale J.D."/>
            <person name="Wilde H.D."/>
            <person name="Gerrin W."/>
            <person name="Kust A."/>
            <person name="Washington J.W."/>
            <person name="Wagner C."/>
            <person name="Geier B."/>
            <person name="Liebeke M."/>
            <person name="Enke H."/>
            <person name="Niedermeyer T.H.J."/>
            <person name="Wilde S.B."/>
        </authorList>
    </citation>
    <scope>NUCLEOTIDE SEQUENCE [LARGE SCALE GENOMIC DNA]</scope>
    <source>
        <strain evidence="3">Thurmond2011</strain>
    </source>
</reference>